<dbReference type="Proteomes" id="UP000008680">
    <property type="component" value="Chromosome"/>
</dbReference>
<organism evidence="1 2">
    <name type="scientific">Methanobrevibacter ruminantium (strain ATCC 35063 / DSM 1093 / JCM 13430 / OCM 146 / M1)</name>
    <name type="common">Methanobacterium ruminantium</name>
    <dbReference type="NCBI Taxonomy" id="634498"/>
    <lineage>
        <taxon>Archaea</taxon>
        <taxon>Methanobacteriati</taxon>
        <taxon>Methanobacteriota</taxon>
        <taxon>Methanomada group</taxon>
        <taxon>Methanobacteria</taxon>
        <taxon>Methanobacteriales</taxon>
        <taxon>Methanobacteriaceae</taxon>
        <taxon>Methanobrevibacter</taxon>
    </lineage>
</organism>
<dbReference type="PATRIC" id="fig|634498.28.peg.22"/>
<dbReference type="STRING" id="634498.mru_0021"/>
<reference evidence="1 2" key="1">
    <citation type="journal article" date="2010" name="PLoS ONE">
        <title>The genome sequence of the rumen methanogen Methanobrevibacter ruminantium reveals new possibilities for controlling ruminant methane emissions.</title>
        <authorList>
            <person name="Leahy S.C."/>
            <person name="Kelly W.J."/>
            <person name="Altermann E."/>
            <person name="Ronimus R.S."/>
            <person name="Yeoman C.J."/>
            <person name="Pacheco D.M."/>
            <person name="Li D."/>
            <person name="Kong Z."/>
            <person name="McTavish S."/>
            <person name="Sang C."/>
            <person name="Lambie S.C."/>
            <person name="Janssen P.H."/>
            <person name="Dey D."/>
            <person name="Attwood G.T."/>
        </authorList>
    </citation>
    <scope>NUCLEOTIDE SEQUENCE [LARGE SCALE GENOMIC DNA]</scope>
    <source>
        <strain evidence="2">ATCC 35063 / DSM 1093 / JCM 13430 / OCM 146 / M1</strain>
    </source>
</reference>
<dbReference type="Pfam" id="PF13376">
    <property type="entry name" value="OmdA"/>
    <property type="match status" value="1"/>
</dbReference>
<keyword evidence="2" id="KW-1185">Reference proteome</keyword>
<gene>
    <name evidence="1" type="ordered locus">mru_0021</name>
</gene>
<dbReference type="RefSeq" id="WP_012954829.1">
    <property type="nucleotide sequence ID" value="NC_013790.1"/>
</dbReference>
<proteinExistence type="predicted"/>
<accession>D3E4H7</accession>
<evidence type="ECO:0000313" key="2">
    <source>
        <dbReference type="Proteomes" id="UP000008680"/>
    </source>
</evidence>
<protein>
    <submittedName>
        <fullName evidence="1">Uncharacterized protein</fullName>
    </submittedName>
</protein>
<dbReference type="HOGENOM" id="CLU_076645_2_1_2"/>
<dbReference type="KEGG" id="mru:mru_0021"/>
<name>D3E4H7_METRM</name>
<sequence>MEYENILDLKSSEEFREWMIKNHSSQRECWVNCKRGKADKDELSYVDAAYVALSFGWIDSTYGLIDGKRMQRFSPRRKNSNWSQLNKERCRWLIRNGLMTDSGYESLPDLEEDFIIDSDILDELKKDNETWNNFKNFPDLYKRIRIANIQKEKDREAFDKKLANFIKDTKDNKMKGNWNDDGRLI</sequence>
<dbReference type="EMBL" id="CP001719">
    <property type="protein sequence ID" value="ADC45873.1"/>
    <property type="molecule type" value="Genomic_DNA"/>
</dbReference>
<evidence type="ECO:0000313" key="1">
    <source>
        <dbReference type="EMBL" id="ADC45873.1"/>
    </source>
</evidence>
<dbReference type="eggNOG" id="arCOG10241">
    <property type="taxonomic scope" value="Archaea"/>
</dbReference>
<dbReference type="OrthoDB" id="288477at2157"/>
<dbReference type="GeneID" id="8769638"/>
<dbReference type="AlphaFoldDB" id="D3E4H7"/>